<evidence type="ECO:0000256" key="2">
    <source>
        <dbReference type="SAM" id="MobiDB-lite"/>
    </source>
</evidence>
<dbReference type="Gene3D" id="1.20.140.40">
    <property type="entry name" value="Invertase/pectin methylesterase inhibitor family protein"/>
    <property type="match status" value="1"/>
</dbReference>
<dbReference type="EMBL" id="JAUIZM010000001">
    <property type="protein sequence ID" value="KAK1400649.1"/>
    <property type="molecule type" value="Genomic_DNA"/>
</dbReference>
<dbReference type="Proteomes" id="UP001237642">
    <property type="component" value="Unassembled WGS sequence"/>
</dbReference>
<dbReference type="InterPro" id="IPR006501">
    <property type="entry name" value="Pectinesterase_inhib_dom"/>
</dbReference>
<name>A0AAD8JBY7_9APIA</name>
<dbReference type="PANTHER" id="PTHR31080:SF296">
    <property type="entry name" value="OS05G0360900 PROTEIN"/>
    <property type="match status" value="1"/>
</dbReference>
<dbReference type="GO" id="GO:0004857">
    <property type="term" value="F:enzyme inhibitor activity"/>
    <property type="evidence" value="ECO:0007669"/>
    <property type="project" value="InterPro"/>
</dbReference>
<reference evidence="4" key="2">
    <citation type="submission" date="2023-05" db="EMBL/GenBank/DDBJ databases">
        <authorList>
            <person name="Schelkunov M.I."/>
        </authorList>
    </citation>
    <scope>NUCLEOTIDE SEQUENCE</scope>
    <source>
        <strain evidence="4">Hsosn_3</strain>
        <tissue evidence="4">Leaf</tissue>
    </source>
</reference>
<organism evidence="4 5">
    <name type="scientific">Heracleum sosnowskyi</name>
    <dbReference type="NCBI Taxonomy" id="360622"/>
    <lineage>
        <taxon>Eukaryota</taxon>
        <taxon>Viridiplantae</taxon>
        <taxon>Streptophyta</taxon>
        <taxon>Embryophyta</taxon>
        <taxon>Tracheophyta</taxon>
        <taxon>Spermatophyta</taxon>
        <taxon>Magnoliopsida</taxon>
        <taxon>eudicotyledons</taxon>
        <taxon>Gunneridae</taxon>
        <taxon>Pentapetalae</taxon>
        <taxon>asterids</taxon>
        <taxon>campanulids</taxon>
        <taxon>Apiales</taxon>
        <taxon>Apiaceae</taxon>
        <taxon>Apioideae</taxon>
        <taxon>apioid superclade</taxon>
        <taxon>Tordylieae</taxon>
        <taxon>Tordyliinae</taxon>
        <taxon>Heracleum</taxon>
    </lineage>
</organism>
<feature type="region of interest" description="Disordered" evidence="2">
    <location>
        <begin position="354"/>
        <end position="373"/>
    </location>
</feature>
<protein>
    <recommendedName>
        <fullName evidence="3">Pectinesterase inhibitor domain-containing protein</fullName>
    </recommendedName>
</protein>
<reference evidence="4" key="1">
    <citation type="submission" date="2023-02" db="EMBL/GenBank/DDBJ databases">
        <title>Genome of toxic invasive species Heracleum sosnowskyi carries increased number of genes despite the absence of recent whole-genome duplications.</title>
        <authorList>
            <person name="Schelkunov M."/>
            <person name="Shtratnikova V."/>
            <person name="Makarenko M."/>
            <person name="Klepikova A."/>
            <person name="Omelchenko D."/>
            <person name="Novikova G."/>
            <person name="Obukhova E."/>
            <person name="Bogdanov V."/>
            <person name="Penin A."/>
            <person name="Logacheva M."/>
        </authorList>
    </citation>
    <scope>NUCLEOTIDE SEQUENCE</scope>
    <source>
        <strain evidence="4">Hsosn_3</strain>
        <tissue evidence="4">Leaf</tissue>
    </source>
</reference>
<keyword evidence="1" id="KW-0732">Signal</keyword>
<evidence type="ECO:0000256" key="1">
    <source>
        <dbReference type="ARBA" id="ARBA00022729"/>
    </source>
</evidence>
<dbReference type="SUPFAM" id="SSF101148">
    <property type="entry name" value="Plant invertase/pectin methylesterase inhibitor"/>
    <property type="match status" value="1"/>
</dbReference>
<sequence length="373" mass="32794">MVPSAAKNSLIQTACKATSSPILCSTALAAIANNPYLNPKDIAITAVQVAAKTAVATFGLINMTLNVDIQIASDPAIKQSLVTCANEYKVVLDNMNSAATALTQNSNTPQIPTFLNTALSSAAKCDSSGIKNTKRIIQIASKNVDCSKLIKNSLEIFQVFANYILNPSHDPSKGGAGAGLLGGGGAGGGAGLLGGGGAGGGLLKGGGAGGAGGGLLGGAGAGKGLFGGGGAGGAGGGLLGGAGAGKGLFGGGGAGAAGAGAGGAGVAGAGGAGVAGAGGAGAGGAGAAGVAGAGGAGAAGAGEADTGAAGAGEADAGAAGAGVSAGGGVGAGVSAGGGGGAGVSAGGGGGAGVSAGGGGGAAGQISSRKLLTN</sequence>
<feature type="domain" description="Pectinesterase inhibitor" evidence="3">
    <location>
        <begin position="6"/>
        <end position="156"/>
    </location>
</feature>
<comment type="caution">
    <text evidence="4">The sequence shown here is derived from an EMBL/GenBank/DDBJ whole genome shotgun (WGS) entry which is preliminary data.</text>
</comment>
<keyword evidence="5" id="KW-1185">Reference proteome</keyword>
<dbReference type="SMART" id="SM00856">
    <property type="entry name" value="PMEI"/>
    <property type="match status" value="1"/>
</dbReference>
<dbReference type="Pfam" id="PF04043">
    <property type="entry name" value="PMEI"/>
    <property type="match status" value="1"/>
</dbReference>
<evidence type="ECO:0000313" key="4">
    <source>
        <dbReference type="EMBL" id="KAK1400649.1"/>
    </source>
</evidence>
<gene>
    <name evidence="4" type="ORF">POM88_000254</name>
</gene>
<feature type="compositionally biased region" description="Polar residues" evidence="2">
    <location>
        <begin position="364"/>
        <end position="373"/>
    </location>
</feature>
<proteinExistence type="predicted"/>
<dbReference type="NCBIfam" id="TIGR01614">
    <property type="entry name" value="PME_inhib"/>
    <property type="match status" value="1"/>
</dbReference>
<dbReference type="InterPro" id="IPR035513">
    <property type="entry name" value="Invertase/methylesterase_inhib"/>
</dbReference>
<evidence type="ECO:0000259" key="3">
    <source>
        <dbReference type="SMART" id="SM00856"/>
    </source>
</evidence>
<dbReference type="InterPro" id="IPR051955">
    <property type="entry name" value="PME_Inhibitor"/>
</dbReference>
<dbReference type="AlphaFoldDB" id="A0AAD8JBY7"/>
<evidence type="ECO:0000313" key="5">
    <source>
        <dbReference type="Proteomes" id="UP001237642"/>
    </source>
</evidence>
<dbReference type="PANTHER" id="PTHR31080">
    <property type="entry name" value="PECTINESTERASE INHIBITOR-LIKE"/>
    <property type="match status" value="1"/>
</dbReference>
<accession>A0AAD8JBY7</accession>